<accession>A6JF26</accession>
<dbReference type="AlphaFoldDB" id="A6JF26"/>
<name>A6JF26_RAT</name>
<dbReference type="Proteomes" id="UP000234681">
    <property type="component" value="Chromosome 3"/>
</dbReference>
<proteinExistence type="predicted"/>
<evidence type="ECO:0000313" key="1">
    <source>
        <dbReference type="EMBL" id="EDM00434.1"/>
    </source>
</evidence>
<protein>
    <submittedName>
        <fullName evidence="1">RCG37685</fullName>
    </submittedName>
</protein>
<evidence type="ECO:0000313" key="2">
    <source>
        <dbReference type="Proteomes" id="UP000234681"/>
    </source>
</evidence>
<organism evidence="1 2">
    <name type="scientific">Rattus norvegicus</name>
    <name type="common">Rat</name>
    <dbReference type="NCBI Taxonomy" id="10116"/>
    <lineage>
        <taxon>Eukaryota</taxon>
        <taxon>Metazoa</taxon>
        <taxon>Chordata</taxon>
        <taxon>Craniata</taxon>
        <taxon>Vertebrata</taxon>
        <taxon>Euteleostomi</taxon>
        <taxon>Mammalia</taxon>
        <taxon>Eutheria</taxon>
        <taxon>Euarchontoglires</taxon>
        <taxon>Glires</taxon>
        <taxon>Rodentia</taxon>
        <taxon>Myomorpha</taxon>
        <taxon>Muroidea</taxon>
        <taxon>Muridae</taxon>
        <taxon>Murinae</taxon>
        <taxon>Rattus</taxon>
    </lineage>
</organism>
<gene>
    <name evidence="1" type="ORF">rCG_37685</name>
</gene>
<reference evidence="1 2" key="1">
    <citation type="submission" date="2005-09" db="EMBL/GenBank/DDBJ databases">
        <authorList>
            <person name="Mural R.J."/>
            <person name="Li P.W."/>
            <person name="Adams M.D."/>
            <person name="Amanatides P.G."/>
            <person name="Baden-Tillson H."/>
            <person name="Barnstead M."/>
            <person name="Chin S.H."/>
            <person name="Dew I."/>
            <person name="Evans C.A."/>
            <person name="Ferriera S."/>
            <person name="Flanigan M."/>
            <person name="Fosler C."/>
            <person name="Glodek A."/>
            <person name="Gu Z."/>
            <person name="Holt R.A."/>
            <person name="Jennings D."/>
            <person name="Kraft C.L."/>
            <person name="Lu F."/>
            <person name="Nguyen T."/>
            <person name="Nusskern D.R."/>
            <person name="Pfannkoch C.M."/>
            <person name="Sitter C."/>
            <person name="Sutton G.G."/>
            <person name="Venter J.C."/>
            <person name="Wang Z."/>
            <person name="Woodage T."/>
            <person name="Zheng X.H."/>
            <person name="Zhong F."/>
        </authorList>
    </citation>
    <scope>NUCLEOTIDE SEQUENCE [LARGE SCALE GENOMIC DNA]</scope>
    <source>
        <strain>BN</strain>
        <strain evidence="2">Sprague-Dawley</strain>
    </source>
</reference>
<sequence length="97" mass="10344">MDTLTRTFPSKHGPFSLEKSLKAYVGSHGCIPQVSLGSYGVCKCPGMSQDNLLPPEGSDLGCAGSWRTSGSYSCGPSHCGNFHQRSLGFVFQLENSL</sequence>
<dbReference type="EMBL" id="CH473983">
    <property type="protein sequence ID" value="EDM00434.1"/>
    <property type="molecule type" value="Genomic_DNA"/>
</dbReference>